<feature type="region of interest" description="Disordered" evidence="1">
    <location>
        <begin position="142"/>
        <end position="202"/>
    </location>
</feature>
<feature type="compositionally biased region" description="Polar residues" evidence="1">
    <location>
        <begin position="429"/>
        <end position="445"/>
    </location>
</feature>
<accession>A0A0F7VJ55</accession>
<dbReference type="PANTHER" id="PTHR36102">
    <property type="entry name" value="CHROMOSOME 10, WHOLE GENOME SHOTGUN SEQUENCE"/>
    <property type="match status" value="1"/>
</dbReference>
<keyword evidence="4" id="KW-1185">Reference proteome</keyword>
<feature type="region of interest" description="Disordered" evidence="1">
    <location>
        <begin position="266"/>
        <end position="285"/>
    </location>
</feature>
<evidence type="ECO:0000259" key="2">
    <source>
        <dbReference type="Pfam" id="PF11001"/>
    </source>
</evidence>
<gene>
    <name evidence="3" type="ORF">PMG11_04402</name>
</gene>
<dbReference type="STRING" id="104259.A0A0F7VJ55"/>
<dbReference type="InterPro" id="IPR047092">
    <property type="entry name" value="AFUB_07903/YDR124W-like_hel"/>
</dbReference>
<dbReference type="Proteomes" id="UP000042958">
    <property type="component" value="Unassembled WGS sequence"/>
</dbReference>
<dbReference type="OrthoDB" id="5338458at2759"/>
<feature type="compositionally biased region" description="Polar residues" evidence="1">
    <location>
        <begin position="479"/>
        <end position="490"/>
    </location>
</feature>
<protein>
    <recommendedName>
        <fullName evidence="2">Subtelomeric hrmA-associated cluster protein AFUB-079030/YDR124W-like helical bundle domain-containing protein</fullName>
    </recommendedName>
</protein>
<dbReference type="EMBL" id="CDHK01000004">
    <property type="protein sequence ID" value="CEO59737.1"/>
    <property type="molecule type" value="Genomic_DNA"/>
</dbReference>
<dbReference type="InterPro" id="IPR021264">
    <property type="entry name" value="AFUB_079030/YDR124W-like"/>
</dbReference>
<proteinExistence type="predicted"/>
<name>A0A0F7VJ55_PENBI</name>
<evidence type="ECO:0000313" key="4">
    <source>
        <dbReference type="Proteomes" id="UP000042958"/>
    </source>
</evidence>
<evidence type="ECO:0000256" key="1">
    <source>
        <dbReference type="SAM" id="MobiDB-lite"/>
    </source>
</evidence>
<evidence type="ECO:0000313" key="3">
    <source>
        <dbReference type="EMBL" id="CEO59737.1"/>
    </source>
</evidence>
<organism evidence="3 4">
    <name type="scientific">Penicillium brasilianum</name>
    <dbReference type="NCBI Taxonomy" id="104259"/>
    <lineage>
        <taxon>Eukaryota</taxon>
        <taxon>Fungi</taxon>
        <taxon>Dikarya</taxon>
        <taxon>Ascomycota</taxon>
        <taxon>Pezizomycotina</taxon>
        <taxon>Eurotiomycetes</taxon>
        <taxon>Eurotiomycetidae</taxon>
        <taxon>Eurotiales</taxon>
        <taxon>Aspergillaceae</taxon>
        <taxon>Penicillium</taxon>
    </lineage>
</organism>
<dbReference type="PANTHER" id="PTHR36102:SF1">
    <property type="entry name" value="YDR124W-LIKE HELICAL BUNDLE DOMAIN-CONTAINING PROTEIN"/>
    <property type="match status" value="1"/>
</dbReference>
<dbReference type="AlphaFoldDB" id="A0A0F7VJ55"/>
<feature type="region of interest" description="Disordered" evidence="1">
    <location>
        <begin position="370"/>
        <end position="406"/>
    </location>
</feature>
<feature type="region of interest" description="Disordered" evidence="1">
    <location>
        <begin position="423"/>
        <end position="491"/>
    </location>
</feature>
<sequence length="544" mass="60840">MFLAQSEMITGCKPSLSSVPVCGWSAFSLDTHPTKWQFEPQSMNLCSMVSPTMSRQNQSDELAYPHFALIYIDRDGNLRHEASPSIRNSREAILSPGVTNAFLQAVARSSETVPSHSLLEAGATTPSPPPRVIGGQLPIRPLLNRAPESPETLGPDGHHRGAMGSGPTIQPAMWPRQQQQLLQQQQQQPQSRPRPWNEEVSMRSNQKALISIRDKDFLHRYYEKVFQNLQQTNCRVLAKAYVKLVEPRKQVNYPYNGRKIVAGRTQQLEPDETKPPWWPSGVSHREPDHLPKAERIRLLVHILCELRTSHGVTARRLKEADQPIRRQISPTERLQILDEVYRVREEEEKFQEGVTDGKALVSISRANLPDTVGATLGQGSRSRRSSPTDDASTHGTEAGEETMGVHGGTVQGTIVSQSVFAPADVPSDLSPTNLRPPSHSPSQFIHQDLPIHSNYEPRPSPSSLSQQDLKRKRLRVESDPSTTTTPQTLSYYPPTFVGSQPFLPESYDELHSYPGHIVPTTAPPGAENYGEHMDSFAFPYYFEN</sequence>
<reference evidence="4" key="1">
    <citation type="journal article" date="2015" name="Genome Announc.">
        <title>Draft genome sequence of the fungus Penicillium brasilianum MG11.</title>
        <authorList>
            <person name="Horn F."/>
            <person name="Linde J."/>
            <person name="Mattern D.J."/>
            <person name="Walther G."/>
            <person name="Guthke R."/>
            <person name="Brakhage A.A."/>
            <person name="Valiante V."/>
        </authorList>
    </citation>
    <scope>NUCLEOTIDE SEQUENCE [LARGE SCALE GENOMIC DNA]</scope>
    <source>
        <strain evidence="4">MG11</strain>
    </source>
</reference>
<feature type="compositionally biased region" description="Low complexity" evidence="1">
    <location>
        <begin position="175"/>
        <end position="194"/>
    </location>
</feature>
<dbReference type="Pfam" id="PF11001">
    <property type="entry name" value="AFUB_07903_YDR124W_hel"/>
    <property type="match status" value="1"/>
</dbReference>
<feature type="domain" description="Subtelomeric hrmA-associated cluster protein AFUB-079030/YDR124W-like helical bundle" evidence="2">
    <location>
        <begin position="212"/>
        <end position="345"/>
    </location>
</feature>